<dbReference type="PANTHER" id="PTHR43877:SF5">
    <property type="entry name" value="BLL8307 PROTEIN"/>
    <property type="match status" value="1"/>
</dbReference>
<reference evidence="5" key="1">
    <citation type="submission" date="2018-09" db="EMBL/GenBank/DDBJ databases">
        <authorList>
            <person name="Kim I."/>
        </authorList>
    </citation>
    <scope>NUCLEOTIDE SEQUENCE [LARGE SCALE GENOMIC DNA]</scope>
    <source>
        <strain evidence="5">DD4a</strain>
    </source>
</reference>
<dbReference type="CDD" id="cd04301">
    <property type="entry name" value="NAT_SF"/>
    <property type="match status" value="1"/>
</dbReference>
<evidence type="ECO:0000313" key="4">
    <source>
        <dbReference type="EMBL" id="RIX31418.1"/>
    </source>
</evidence>
<dbReference type="PANTHER" id="PTHR43877">
    <property type="entry name" value="AMINOALKYLPHOSPHONATE N-ACETYLTRANSFERASE-RELATED-RELATED"/>
    <property type="match status" value="1"/>
</dbReference>
<accession>A0A3A1U8L9</accession>
<dbReference type="Proteomes" id="UP000265742">
    <property type="component" value="Unassembled WGS sequence"/>
</dbReference>
<name>A0A3A1U8L9_9MICO</name>
<dbReference type="GO" id="GO:0016747">
    <property type="term" value="F:acyltransferase activity, transferring groups other than amino-acyl groups"/>
    <property type="evidence" value="ECO:0007669"/>
    <property type="project" value="InterPro"/>
</dbReference>
<evidence type="ECO:0000313" key="5">
    <source>
        <dbReference type="Proteomes" id="UP000265742"/>
    </source>
</evidence>
<proteinExistence type="predicted"/>
<evidence type="ECO:0000256" key="1">
    <source>
        <dbReference type="ARBA" id="ARBA00022679"/>
    </source>
</evidence>
<feature type="domain" description="N-acetyltransferase" evidence="3">
    <location>
        <begin position="1"/>
        <end position="129"/>
    </location>
</feature>
<evidence type="ECO:0000259" key="3">
    <source>
        <dbReference type="PROSITE" id="PS51186"/>
    </source>
</evidence>
<dbReference type="PROSITE" id="PS51186">
    <property type="entry name" value="GNAT"/>
    <property type="match status" value="1"/>
</dbReference>
<dbReference type="OrthoDB" id="9803233at2"/>
<organism evidence="4 5">
    <name type="scientific">Amnibacterium setariae</name>
    <dbReference type="NCBI Taxonomy" id="2306585"/>
    <lineage>
        <taxon>Bacteria</taxon>
        <taxon>Bacillati</taxon>
        <taxon>Actinomycetota</taxon>
        <taxon>Actinomycetes</taxon>
        <taxon>Micrococcales</taxon>
        <taxon>Microbacteriaceae</taxon>
        <taxon>Amnibacterium</taxon>
    </lineage>
</organism>
<protein>
    <submittedName>
        <fullName evidence="4">GNAT family N-acetyltransferase</fullName>
    </submittedName>
</protein>
<keyword evidence="5" id="KW-1185">Reference proteome</keyword>
<keyword evidence="2" id="KW-0012">Acyltransferase</keyword>
<evidence type="ECO:0000256" key="2">
    <source>
        <dbReference type="ARBA" id="ARBA00023315"/>
    </source>
</evidence>
<dbReference type="Gene3D" id="3.40.630.30">
    <property type="match status" value="1"/>
</dbReference>
<keyword evidence="1 4" id="KW-0808">Transferase</keyword>
<dbReference type="InterPro" id="IPR016181">
    <property type="entry name" value="Acyl_CoA_acyltransferase"/>
</dbReference>
<sequence>MRRISPPESVHALDPQALAAPGVVFLTARDDDGSLLGCGALKDLGGGDAELKSMRTAPAARGRGVATAVLVALVDLARERGERRLLLETGTGPFFEPAVRLYLRHGFVPCGPFADYAEDPHSRYLALSL</sequence>
<dbReference type="AlphaFoldDB" id="A0A3A1U8L9"/>
<dbReference type="EMBL" id="QXTG01000001">
    <property type="protein sequence ID" value="RIX31418.1"/>
    <property type="molecule type" value="Genomic_DNA"/>
</dbReference>
<dbReference type="InterPro" id="IPR000182">
    <property type="entry name" value="GNAT_dom"/>
</dbReference>
<dbReference type="Pfam" id="PF00583">
    <property type="entry name" value="Acetyltransf_1"/>
    <property type="match status" value="1"/>
</dbReference>
<gene>
    <name evidence="4" type="ORF">D1781_06340</name>
</gene>
<dbReference type="SUPFAM" id="SSF55729">
    <property type="entry name" value="Acyl-CoA N-acyltransferases (Nat)"/>
    <property type="match status" value="1"/>
</dbReference>
<comment type="caution">
    <text evidence="4">The sequence shown here is derived from an EMBL/GenBank/DDBJ whole genome shotgun (WGS) entry which is preliminary data.</text>
</comment>
<dbReference type="InterPro" id="IPR050832">
    <property type="entry name" value="Bact_Acetyltransf"/>
</dbReference>